<dbReference type="OrthoDB" id="4723461at2"/>
<evidence type="ECO:0000313" key="3">
    <source>
        <dbReference type="Proteomes" id="UP000193529"/>
    </source>
</evidence>
<proteinExistence type="predicted"/>
<dbReference type="EMBL" id="LQPJ01000057">
    <property type="protein sequence ID" value="ORW28679.1"/>
    <property type="molecule type" value="Genomic_DNA"/>
</dbReference>
<gene>
    <name evidence="2" type="ORF">AWC19_01620</name>
</gene>
<dbReference type="AlphaFoldDB" id="A0A1X1ZWQ6"/>
<reference evidence="2 3" key="1">
    <citation type="submission" date="2016-01" db="EMBL/GenBank/DDBJ databases">
        <title>The new phylogeny of the genus Mycobacterium.</title>
        <authorList>
            <person name="Tarcisio F."/>
            <person name="Conor M."/>
            <person name="Antonella G."/>
            <person name="Elisabetta G."/>
            <person name="Giulia F.S."/>
            <person name="Sara T."/>
            <person name="Anna F."/>
            <person name="Clotilde B."/>
            <person name="Roberto B."/>
            <person name="Veronica D.S."/>
            <person name="Fabio R."/>
            <person name="Monica P."/>
            <person name="Olivier J."/>
            <person name="Enrico T."/>
            <person name="Nicola S."/>
        </authorList>
    </citation>
    <scope>NUCLEOTIDE SEQUENCE [LARGE SCALE GENOMIC DNA]</scope>
    <source>
        <strain evidence="2 3">DSM 44572</strain>
    </source>
</reference>
<comment type="caution">
    <text evidence="2">The sequence shown here is derived from an EMBL/GenBank/DDBJ whole genome shotgun (WGS) entry which is preliminary data.</text>
</comment>
<feature type="compositionally biased region" description="Basic and acidic residues" evidence="1">
    <location>
        <begin position="146"/>
        <end position="163"/>
    </location>
</feature>
<feature type="region of interest" description="Disordered" evidence="1">
    <location>
        <begin position="124"/>
        <end position="163"/>
    </location>
</feature>
<accession>A0A1X1ZWQ6</accession>
<feature type="compositionally biased region" description="Basic and acidic residues" evidence="1">
    <location>
        <begin position="124"/>
        <end position="133"/>
    </location>
</feature>
<evidence type="ECO:0000313" key="2">
    <source>
        <dbReference type="EMBL" id="ORW28679.1"/>
    </source>
</evidence>
<dbReference type="STRING" id="153971.AWC19_01620"/>
<dbReference type="Proteomes" id="UP000193529">
    <property type="component" value="Unassembled WGS sequence"/>
</dbReference>
<keyword evidence="3" id="KW-1185">Reference proteome</keyword>
<protein>
    <submittedName>
        <fullName evidence="2">Uncharacterized protein</fullName>
    </submittedName>
</protein>
<evidence type="ECO:0000256" key="1">
    <source>
        <dbReference type="SAM" id="MobiDB-lite"/>
    </source>
</evidence>
<organism evidence="2 3">
    <name type="scientific">Mycobacterium palustre</name>
    <dbReference type="NCBI Taxonomy" id="153971"/>
    <lineage>
        <taxon>Bacteria</taxon>
        <taxon>Bacillati</taxon>
        <taxon>Actinomycetota</taxon>
        <taxon>Actinomycetes</taxon>
        <taxon>Mycobacteriales</taxon>
        <taxon>Mycobacteriaceae</taxon>
        <taxon>Mycobacterium</taxon>
        <taxon>Mycobacterium simiae complex</taxon>
    </lineage>
</organism>
<sequence length="163" mass="18697">MCPSTEPANTQCEFAADVLRNLLHRIETENANGSDPFRVSHAWTEGPMMYLVYKAPPSDITWGLARDTRESIIDPGPWLSVDDPALYYYLCDLQERRVSASFRHPGTPDTILWFGFPLDGLPERPSDIPDDYRYTPPPDAPAPKRRRDEHWPVTEPRRYGNPL</sequence>
<name>A0A1X1ZWQ6_9MYCO</name>